<reference evidence="3" key="1">
    <citation type="journal article" date="2017" name="Nat. Microbiol.">
        <title>Global analysis of biosynthetic gene clusters reveals vast potential of secondary metabolite production in Penicillium species.</title>
        <authorList>
            <person name="Nielsen J.C."/>
            <person name="Grijseels S."/>
            <person name="Prigent S."/>
            <person name="Ji B."/>
            <person name="Dainat J."/>
            <person name="Nielsen K.F."/>
            <person name="Frisvad J.C."/>
            <person name="Workman M."/>
            <person name="Nielsen J."/>
        </authorList>
    </citation>
    <scope>NUCLEOTIDE SEQUENCE [LARGE SCALE GENOMIC DNA]</scope>
    <source>
        <strain evidence="3">IBT 11843</strain>
    </source>
</reference>
<comment type="caution">
    <text evidence="2">The sequence shown here is derived from an EMBL/GenBank/DDBJ whole genome shotgun (WGS) entry which is preliminary data.</text>
</comment>
<evidence type="ECO:0000313" key="2">
    <source>
        <dbReference type="EMBL" id="OQD67143.1"/>
    </source>
</evidence>
<dbReference type="EMBL" id="MDYL01000044">
    <property type="protein sequence ID" value="OQD67143.1"/>
    <property type="molecule type" value="Genomic_DNA"/>
</dbReference>
<proteinExistence type="predicted"/>
<organism evidence="2 3">
    <name type="scientific">Penicillium decumbens</name>
    <dbReference type="NCBI Taxonomy" id="69771"/>
    <lineage>
        <taxon>Eukaryota</taxon>
        <taxon>Fungi</taxon>
        <taxon>Dikarya</taxon>
        <taxon>Ascomycota</taxon>
        <taxon>Pezizomycotina</taxon>
        <taxon>Eurotiomycetes</taxon>
        <taxon>Eurotiomycetidae</taxon>
        <taxon>Eurotiales</taxon>
        <taxon>Aspergillaceae</taxon>
        <taxon>Penicillium</taxon>
    </lineage>
</organism>
<dbReference type="PANTHER" id="PTHR40640">
    <property type="entry name" value="ANCHORED GLYCOPROTEIN, PUTATIVE (AFU_ORTHOLOGUE AFUA_8G04860)-RELATED"/>
    <property type="match status" value="1"/>
</dbReference>
<name>A0A1V6NR10_PENDC</name>
<feature type="chain" id="PRO_5012709146" description="GPI anchored cell wall protein" evidence="1">
    <location>
        <begin position="18"/>
        <end position="203"/>
    </location>
</feature>
<accession>A0A1V6NR10</accession>
<evidence type="ECO:0000313" key="3">
    <source>
        <dbReference type="Proteomes" id="UP000191522"/>
    </source>
</evidence>
<dbReference type="STRING" id="69771.A0A1V6NR10"/>
<dbReference type="OMA" id="CSFTRLS"/>
<dbReference type="AlphaFoldDB" id="A0A1V6NR10"/>
<evidence type="ECO:0008006" key="4">
    <source>
        <dbReference type="Google" id="ProtNLM"/>
    </source>
</evidence>
<dbReference type="OrthoDB" id="4991875at2759"/>
<keyword evidence="3" id="KW-1185">Reference proteome</keyword>
<protein>
    <recommendedName>
        <fullName evidence="4">GPI anchored cell wall protein</fullName>
    </recommendedName>
</protein>
<dbReference type="Proteomes" id="UP000191522">
    <property type="component" value="Unassembled WGS sequence"/>
</dbReference>
<feature type="signal peptide" evidence="1">
    <location>
        <begin position="1"/>
        <end position="17"/>
    </location>
</feature>
<evidence type="ECO:0000256" key="1">
    <source>
        <dbReference type="SAM" id="SignalP"/>
    </source>
</evidence>
<sequence length="203" mass="20243">MHFSALVVPVVAALAAAESTTVIEYFAATSSVPGISVSVSSYTSIAGTVVGSDAVGTTYRVGCMSGAPKSECSMKPFTMLVGPNTLSYSKTLTADIEGYTALIGENNQCSFTSSTESARCTVTMDVTVSVDDTTTSTTSTTTISYPENSVVYDKLTVAATATGASGASATGTSSTDAAAGPHQARATAIPLGAAAAIAVAALF</sequence>
<keyword evidence="1" id="KW-0732">Signal</keyword>
<gene>
    <name evidence="2" type="ORF">PENDEC_c044G06508</name>
</gene>
<dbReference type="PANTHER" id="PTHR40640:SF1">
    <property type="entry name" value="ANCHORED GLYCOPROTEIN, PUTATIVE (AFU_ORTHOLOGUE AFUA_8G04860)-RELATED"/>
    <property type="match status" value="1"/>
</dbReference>